<gene>
    <name evidence="3" type="ORF">ACFSJ0_09370</name>
</gene>
<evidence type="ECO:0000313" key="3">
    <source>
        <dbReference type="EMBL" id="MFD1537243.1"/>
    </source>
</evidence>
<evidence type="ECO:0000313" key="4">
    <source>
        <dbReference type="Proteomes" id="UP001597097"/>
    </source>
</evidence>
<comment type="caution">
    <text evidence="3">The sequence shown here is derived from an EMBL/GenBank/DDBJ whole genome shotgun (WGS) entry which is preliminary data.</text>
</comment>
<keyword evidence="4" id="KW-1185">Reference proteome</keyword>
<evidence type="ECO:0000259" key="2">
    <source>
        <dbReference type="Pfam" id="PF13404"/>
    </source>
</evidence>
<dbReference type="PANTHER" id="PTHR30154:SF34">
    <property type="entry name" value="TRANSCRIPTIONAL REGULATOR AZLB"/>
    <property type="match status" value="1"/>
</dbReference>
<dbReference type="Pfam" id="PF01037">
    <property type="entry name" value="AsnC_trans_reg"/>
    <property type="match status" value="1"/>
</dbReference>
<dbReference type="RefSeq" id="WP_219528721.1">
    <property type="nucleotide sequence ID" value="NZ_JAHKRM010000005.1"/>
</dbReference>
<dbReference type="InterPro" id="IPR019887">
    <property type="entry name" value="Tscrpt_reg_AsnC/Lrp_C"/>
</dbReference>
<name>A0ABW4G3E0_9ACTN</name>
<dbReference type="Pfam" id="PF13404">
    <property type="entry name" value="HTH_AsnC-type"/>
    <property type="match status" value="1"/>
</dbReference>
<dbReference type="PANTHER" id="PTHR30154">
    <property type="entry name" value="LEUCINE-RESPONSIVE REGULATORY PROTEIN"/>
    <property type="match status" value="1"/>
</dbReference>
<dbReference type="InterPro" id="IPR000485">
    <property type="entry name" value="AsnC-type_HTH_dom"/>
</dbReference>
<dbReference type="Proteomes" id="UP001597097">
    <property type="component" value="Unassembled WGS sequence"/>
</dbReference>
<reference evidence="4" key="1">
    <citation type="journal article" date="2019" name="Int. J. Syst. Evol. Microbiol.">
        <title>The Global Catalogue of Microorganisms (GCM) 10K type strain sequencing project: providing services to taxonomists for standard genome sequencing and annotation.</title>
        <authorList>
            <consortium name="The Broad Institute Genomics Platform"/>
            <consortium name="The Broad Institute Genome Sequencing Center for Infectious Disease"/>
            <person name="Wu L."/>
            <person name="Ma J."/>
        </authorList>
    </citation>
    <scope>NUCLEOTIDE SEQUENCE [LARGE SCALE GENOMIC DNA]</scope>
    <source>
        <strain evidence="4">CGMCC 1.15399</strain>
    </source>
</reference>
<feature type="domain" description="HTH asnC-type" evidence="2">
    <location>
        <begin position="9"/>
        <end position="48"/>
    </location>
</feature>
<accession>A0ABW4G3E0</accession>
<dbReference type="EMBL" id="JBHUCM010000008">
    <property type="protein sequence ID" value="MFD1537243.1"/>
    <property type="molecule type" value="Genomic_DNA"/>
</dbReference>
<organism evidence="3 4">
    <name type="scientific">Nonomuraea guangzhouensis</name>
    <dbReference type="NCBI Taxonomy" id="1291555"/>
    <lineage>
        <taxon>Bacteria</taxon>
        <taxon>Bacillati</taxon>
        <taxon>Actinomycetota</taxon>
        <taxon>Actinomycetes</taxon>
        <taxon>Streptosporangiales</taxon>
        <taxon>Streptosporangiaceae</taxon>
        <taxon>Nonomuraea</taxon>
    </lineage>
</organism>
<sequence>MCMIDGMVDGLDFQIINALQIHPRVSWAHLGRILRVDPSTISRRWSALTQQRQAWTSCFEGDGPRSAEREISALVEIRCTPGRRADVIAELGRQGPIFSVHCTSGPRDLYVMISTHSLLSMDRYIDEHIAVIPGIVGTRTHYLRRIFLEGSGWRLNMLSDDQAEALRLLRPSEPPEHRKPAYRDVVAALSTDVRRTAADMQRELGRSITVISRDIDALLAANWVRWRVDFAHTLMGWSAAAVLWLDVQHHDLERLVASLRSLNHVRMCASVTGEANLAVFLWLHNLQELDEIEGRVASAFPKVLVKDRWIVPRIAKRTGYILDLDSRRLRYVPVGGQPVFED</sequence>
<evidence type="ECO:0000259" key="1">
    <source>
        <dbReference type="Pfam" id="PF01037"/>
    </source>
</evidence>
<feature type="domain" description="Transcription regulator AsnC/Lrp ligand binding" evidence="1">
    <location>
        <begin position="75"/>
        <end position="141"/>
    </location>
</feature>
<protein>
    <submittedName>
        <fullName evidence="3">Lrp/AsnC family transcriptional regulator</fullName>
    </submittedName>
</protein>
<proteinExistence type="predicted"/>